<feature type="domain" description="SLBB" evidence="19">
    <location>
        <begin position="259"/>
        <end position="347"/>
    </location>
</feature>
<evidence type="ECO:0000256" key="1">
    <source>
        <dbReference type="ARBA" id="ARBA00004571"/>
    </source>
</evidence>
<dbReference type="GO" id="GO:0009279">
    <property type="term" value="C:cell outer membrane"/>
    <property type="evidence" value="ECO:0007669"/>
    <property type="project" value="UniProtKB-SubCell"/>
</dbReference>
<keyword evidence="14" id="KW-0449">Lipoprotein</keyword>
<protein>
    <submittedName>
        <fullName evidence="20">Polysaccharide export protein Wza</fullName>
    </submittedName>
</protein>
<dbReference type="InterPro" id="IPR049712">
    <property type="entry name" value="Poly_export"/>
</dbReference>
<dbReference type="InterPro" id="IPR054765">
    <property type="entry name" value="SLBB_dom"/>
</dbReference>
<evidence type="ECO:0000256" key="14">
    <source>
        <dbReference type="ARBA" id="ARBA00023288"/>
    </source>
</evidence>
<evidence type="ECO:0000256" key="4">
    <source>
        <dbReference type="ARBA" id="ARBA00022452"/>
    </source>
</evidence>
<evidence type="ECO:0000256" key="9">
    <source>
        <dbReference type="ARBA" id="ARBA00023065"/>
    </source>
</evidence>
<evidence type="ECO:0000256" key="6">
    <source>
        <dbReference type="ARBA" id="ARBA00022692"/>
    </source>
</evidence>
<dbReference type="Pfam" id="PF02563">
    <property type="entry name" value="Poly_export"/>
    <property type="match status" value="1"/>
</dbReference>
<evidence type="ECO:0000256" key="11">
    <source>
        <dbReference type="ARBA" id="ARBA00023136"/>
    </source>
</evidence>
<organism evidence="20 21">
    <name type="scientific">Aliivibrio fischeri</name>
    <name type="common">Vibrio fischeri</name>
    <dbReference type="NCBI Taxonomy" id="668"/>
    <lineage>
        <taxon>Bacteria</taxon>
        <taxon>Pseudomonadati</taxon>
        <taxon>Pseudomonadota</taxon>
        <taxon>Gammaproteobacteria</taxon>
        <taxon>Vibrionales</taxon>
        <taxon>Vibrionaceae</taxon>
        <taxon>Aliivibrio</taxon>
    </lineage>
</organism>
<evidence type="ECO:0000256" key="13">
    <source>
        <dbReference type="ARBA" id="ARBA00023237"/>
    </source>
</evidence>
<comment type="caution">
    <text evidence="20">The sequence shown here is derived from an EMBL/GenBank/DDBJ whole genome shotgun (WGS) entry which is preliminary data.</text>
</comment>
<dbReference type="Proteomes" id="UP000321787">
    <property type="component" value="Unassembled WGS sequence"/>
</dbReference>
<keyword evidence="6" id="KW-0812">Transmembrane</keyword>
<keyword evidence="9" id="KW-0406">Ion transport</keyword>
<feature type="region of interest" description="Disordered" evidence="15">
    <location>
        <begin position="30"/>
        <end position="51"/>
    </location>
</feature>
<keyword evidence="8" id="KW-0625">Polysaccharide transport</keyword>
<evidence type="ECO:0000256" key="2">
    <source>
        <dbReference type="ARBA" id="ARBA00009450"/>
    </source>
</evidence>
<evidence type="ECO:0000256" key="15">
    <source>
        <dbReference type="SAM" id="MobiDB-lite"/>
    </source>
</evidence>
<dbReference type="GO" id="GO:0046930">
    <property type="term" value="C:pore complex"/>
    <property type="evidence" value="ECO:0007669"/>
    <property type="project" value="UniProtKB-KW"/>
</dbReference>
<evidence type="ECO:0000256" key="10">
    <source>
        <dbReference type="ARBA" id="ARBA00023114"/>
    </source>
</evidence>
<evidence type="ECO:0000313" key="21">
    <source>
        <dbReference type="Proteomes" id="UP000321787"/>
    </source>
</evidence>
<feature type="domain" description="SLBB" evidence="19">
    <location>
        <begin position="175"/>
        <end position="253"/>
    </location>
</feature>
<dbReference type="NCBIfam" id="NF011658">
    <property type="entry name" value="PRK15078.1"/>
    <property type="match status" value="1"/>
</dbReference>
<keyword evidence="10" id="KW-0626">Porin</keyword>
<dbReference type="InterPro" id="IPR003715">
    <property type="entry name" value="Poly_export_N"/>
</dbReference>
<dbReference type="Gene3D" id="3.30.1950.10">
    <property type="entry name" value="wza like domain"/>
    <property type="match status" value="1"/>
</dbReference>
<evidence type="ECO:0000256" key="8">
    <source>
        <dbReference type="ARBA" id="ARBA00023047"/>
    </source>
</evidence>
<comment type="similarity">
    <text evidence="2">Belongs to the BexD/CtrA/VexA family.</text>
</comment>
<keyword evidence="12" id="KW-0564">Palmitate</keyword>
<gene>
    <name evidence="20" type="primary">gfcE</name>
    <name evidence="20" type="ORF">AFI02nite_30930</name>
</gene>
<feature type="signal peptide" evidence="16">
    <location>
        <begin position="1"/>
        <end position="26"/>
    </location>
</feature>
<dbReference type="PANTHER" id="PTHR33619:SF3">
    <property type="entry name" value="POLYSACCHARIDE EXPORT PROTEIN GFCE-RELATED"/>
    <property type="match status" value="1"/>
</dbReference>
<evidence type="ECO:0000256" key="12">
    <source>
        <dbReference type="ARBA" id="ARBA00023139"/>
    </source>
</evidence>
<dbReference type="Gene3D" id="1.20.5.70">
    <property type="match status" value="1"/>
</dbReference>
<keyword evidence="7 16" id="KW-0732">Signal</keyword>
<reference evidence="20 21" key="1">
    <citation type="submission" date="2019-07" db="EMBL/GenBank/DDBJ databases">
        <title>Whole genome shotgun sequence of Aliivibrio fischeri NBRC 101058.</title>
        <authorList>
            <person name="Hosoyama A."/>
            <person name="Uohara A."/>
            <person name="Ohji S."/>
            <person name="Ichikawa N."/>
        </authorList>
    </citation>
    <scope>NUCLEOTIDE SEQUENCE [LARGE SCALE GENOMIC DNA]</scope>
    <source>
        <strain evidence="20 21">NBRC 101058</strain>
    </source>
</reference>
<evidence type="ECO:0000256" key="7">
    <source>
        <dbReference type="ARBA" id="ARBA00022729"/>
    </source>
</evidence>
<name>A0A510UKC7_ALIFS</name>
<dbReference type="Pfam" id="PF22461">
    <property type="entry name" value="SLBB_2"/>
    <property type="match status" value="2"/>
</dbReference>
<dbReference type="Pfam" id="PF18412">
    <property type="entry name" value="Wza_C"/>
    <property type="match status" value="1"/>
</dbReference>
<dbReference type="PROSITE" id="PS51257">
    <property type="entry name" value="PROKAR_LIPOPROTEIN"/>
    <property type="match status" value="1"/>
</dbReference>
<dbReference type="GO" id="GO:0015159">
    <property type="term" value="F:polysaccharide transmembrane transporter activity"/>
    <property type="evidence" value="ECO:0007669"/>
    <property type="project" value="InterPro"/>
</dbReference>
<evidence type="ECO:0000256" key="3">
    <source>
        <dbReference type="ARBA" id="ARBA00022448"/>
    </source>
</evidence>
<evidence type="ECO:0000313" key="20">
    <source>
        <dbReference type="EMBL" id="GEK15057.1"/>
    </source>
</evidence>
<keyword evidence="3" id="KW-0813">Transport</keyword>
<dbReference type="EMBL" id="BJTZ01000024">
    <property type="protein sequence ID" value="GEK15057.1"/>
    <property type="molecule type" value="Genomic_DNA"/>
</dbReference>
<evidence type="ECO:0000259" key="18">
    <source>
        <dbReference type="Pfam" id="PF18412"/>
    </source>
</evidence>
<keyword evidence="11" id="KW-0472">Membrane</keyword>
<feature type="domain" description="Polysaccharide export protein N-terminal" evidence="17">
    <location>
        <begin position="85"/>
        <end position="169"/>
    </location>
</feature>
<proteinExistence type="inferred from homology"/>
<dbReference type="PANTHER" id="PTHR33619">
    <property type="entry name" value="POLYSACCHARIDE EXPORT PROTEIN GFCE-RELATED"/>
    <property type="match status" value="1"/>
</dbReference>
<keyword evidence="4" id="KW-1134">Transmembrane beta strand</keyword>
<accession>A0A510UKC7</accession>
<dbReference type="Gene3D" id="3.10.560.10">
    <property type="entry name" value="Outer membrane lipoprotein wza domain like"/>
    <property type="match status" value="2"/>
</dbReference>
<keyword evidence="13" id="KW-0998">Cell outer membrane</keyword>
<dbReference type="GO" id="GO:0015288">
    <property type="term" value="F:porin activity"/>
    <property type="evidence" value="ECO:0007669"/>
    <property type="project" value="UniProtKB-KW"/>
</dbReference>
<keyword evidence="5" id="KW-0762">Sugar transport</keyword>
<evidence type="ECO:0000256" key="16">
    <source>
        <dbReference type="SAM" id="SignalP"/>
    </source>
</evidence>
<dbReference type="AlphaFoldDB" id="A0A510UKC7"/>
<comment type="subcellular location">
    <subcellularLocation>
        <location evidence="1">Cell outer membrane</location>
        <topology evidence="1">Multi-pass membrane protein</topology>
    </subcellularLocation>
</comment>
<dbReference type="InterPro" id="IPR040716">
    <property type="entry name" value="Wza_C"/>
</dbReference>
<evidence type="ECO:0000256" key="5">
    <source>
        <dbReference type="ARBA" id="ARBA00022597"/>
    </source>
</evidence>
<evidence type="ECO:0000259" key="19">
    <source>
        <dbReference type="Pfam" id="PF22461"/>
    </source>
</evidence>
<evidence type="ECO:0000259" key="17">
    <source>
        <dbReference type="Pfam" id="PF02563"/>
    </source>
</evidence>
<feature type="domain" description="Outer-membrane lipoprotein Wza C-terminal" evidence="18">
    <location>
        <begin position="350"/>
        <end position="379"/>
    </location>
</feature>
<feature type="chain" id="PRO_5021722906" evidence="16">
    <location>
        <begin position="27"/>
        <end position="383"/>
    </location>
</feature>
<sequence length="383" mass="42430">MFMSKTHRSLASALLLVMLSGCTVFPGSHISTSDKNKVEEEQSGDNQNTYSSDINVYELTPQKVADYQVKQASAQANLELEEQVASYEYRVGPGDILNVTIWDHPELTIPAGSYRSSSESGNWVHADGTIFYPYIGTVEVEGKTVREIRTEIAQKLRKFIESPQVDVNVAAFRSKKAYVTGEVEKPGQQAITNIPLTLLDAVNRSGGLGEDADWRNVTLTRNGKEETLSLYALMQRGDLTQNRLLQSGDIIHVPRNDTQKVFVMGEVKDPKLLKMDRSGMSLTEALSSVGGINELSADATGVFVIRSSSPDKKQESMADIYQLNIKDASALIIGTEFDLKPYDIVYVTAAPITRWNRLIMQLMPTITGFNELTEGALRVKNWP</sequence>
<dbReference type="GO" id="GO:0006811">
    <property type="term" value="P:monoatomic ion transport"/>
    <property type="evidence" value="ECO:0007669"/>
    <property type="project" value="UniProtKB-KW"/>
</dbReference>